<accession>A0ABR7M2Y0</accession>
<dbReference type="RefSeq" id="WP_187254738.1">
    <property type="nucleotide sequence ID" value="NZ_JBHULF010000006.1"/>
</dbReference>
<dbReference type="PANTHER" id="PTHR43267">
    <property type="entry name" value="TRNA THREONYLCARBAMOYLADENOSINE DEHYDRATASE"/>
    <property type="match status" value="1"/>
</dbReference>
<dbReference type="InterPro" id="IPR000594">
    <property type="entry name" value="ThiF_NAD_FAD-bd"/>
</dbReference>
<evidence type="ECO:0000313" key="3">
    <source>
        <dbReference type="Proteomes" id="UP000765802"/>
    </source>
</evidence>
<dbReference type="Proteomes" id="UP000765802">
    <property type="component" value="Unassembled WGS sequence"/>
</dbReference>
<dbReference type="Gene3D" id="3.40.50.720">
    <property type="entry name" value="NAD(P)-binding Rossmann-like Domain"/>
    <property type="match status" value="1"/>
</dbReference>
<dbReference type="EMBL" id="MBUA01000001">
    <property type="protein sequence ID" value="MBC6489376.1"/>
    <property type="molecule type" value="Genomic_DNA"/>
</dbReference>
<organism evidence="2 3">
    <name type="scientific">Flavihumibacter stibioxidans</name>
    <dbReference type="NCBI Taxonomy" id="1834163"/>
    <lineage>
        <taxon>Bacteria</taxon>
        <taxon>Pseudomonadati</taxon>
        <taxon>Bacteroidota</taxon>
        <taxon>Chitinophagia</taxon>
        <taxon>Chitinophagales</taxon>
        <taxon>Chitinophagaceae</taxon>
        <taxon>Flavihumibacter</taxon>
    </lineage>
</organism>
<name>A0ABR7M2Y0_9BACT</name>
<evidence type="ECO:0000313" key="2">
    <source>
        <dbReference type="EMBL" id="MBC6489376.1"/>
    </source>
</evidence>
<dbReference type="InterPro" id="IPR035985">
    <property type="entry name" value="Ubiquitin-activating_enz"/>
</dbReference>
<gene>
    <name evidence="2" type="ORF">BC349_00220</name>
</gene>
<protein>
    <submittedName>
        <fullName evidence="2">tRNA threonylcarbamoyladenosine dehydratase</fullName>
    </submittedName>
</protein>
<keyword evidence="3" id="KW-1185">Reference proteome</keyword>
<dbReference type="PANTHER" id="PTHR43267:SF1">
    <property type="entry name" value="TRNA THREONYLCARBAMOYLADENOSINE DEHYDRATASE"/>
    <property type="match status" value="1"/>
</dbReference>
<comment type="caution">
    <text evidence="2">The sequence shown here is derived from an EMBL/GenBank/DDBJ whole genome shotgun (WGS) entry which is preliminary data.</text>
</comment>
<reference evidence="2 3" key="1">
    <citation type="submission" date="2016-07" db="EMBL/GenBank/DDBJ databases">
        <title>Genome analysis of Flavihumibacter stibioxidans YS-17.</title>
        <authorList>
            <person name="Shi K."/>
            <person name="Han Y."/>
            <person name="Wang G."/>
        </authorList>
    </citation>
    <scope>NUCLEOTIDE SEQUENCE [LARGE SCALE GENOMIC DNA]</scope>
    <source>
        <strain evidence="2 3">YS-17</strain>
    </source>
</reference>
<dbReference type="CDD" id="cd00755">
    <property type="entry name" value="YgdL_like"/>
    <property type="match status" value="1"/>
</dbReference>
<dbReference type="SUPFAM" id="SSF69572">
    <property type="entry name" value="Activating enzymes of the ubiquitin-like proteins"/>
    <property type="match status" value="1"/>
</dbReference>
<dbReference type="InterPro" id="IPR045886">
    <property type="entry name" value="ThiF/MoeB/HesA"/>
</dbReference>
<sequence>MIPYWMSRTEMLLGDEPIERLMTRNVLVVGLGGVGGICAEMIARAGVGRMTIVDADHVDLSNCNRQIPALHSTAGKLKAEVMAERLRDINPAIELTVLPEYIRDERTREILAAQHYDYAVDCIDTLSPKVFFIKSCVEMGIPVVSALGAGGKVDPSLVEISELENTHICNLARYVRKRLNKLGVRKGIKVVFSPERVDQDRIIETEKAYPKKSLIGTISYMPAIFGCMCASVVIRDLYQQPVTTEGPSSVLPD</sequence>
<evidence type="ECO:0000259" key="1">
    <source>
        <dbReference type="Pfam" id="PF00899"/>
    </source>
</evidence>
<dbReference type="Pfam" id="PF00899">
    <property type="entry name" value="ThiF"/>
    <property type="match status" value="1"/>
</dbReference>
<proteinExistence type="predicted"/>
<feature type="domain" description="THIF-type NAD/FAD binding fold" evidence="1">
    <location>
        <begin position="11"/>
        <end position="240"/>
    </location>
</feature>